<dbReference type="OrthoDB" id="5799392at2759"/>
<dbReference type="PANTHER" id="PTHR34150">
    <property type="entry name" value="PROTEIN CBG08832-RELATED"/>
    <property type="match status" value="1"/>
</dbReference>
<proteinExistence type="predicted"/>
<protein>
    <submittedName>
        <fullName evidence="3">Laminin EGF-like domain-containing protein</fullName>
    </submittedName>
</protein>
<reference evidence="3" key="1">
    <citation type="submission" date="2017-02" db="UniProtKB">
        <authorList>
            <consortium name="WormBaseParasite"/>
        </authorList>
    </citation>
    <scope>IDENTIFICATION</scope>
</reference>
<accession>A0A0M3J233</accession>
<evidence type="ECO:0000313" key="3">
    <source>
        <dbReference type="WBParaSite" id="ASIM_0000158801-mRNA-1"/>
    </source>
</evidence>
<sequence length="114" mass="12070">MNNVYACGGIAALSSCDRNGSCPSDFICSASNYCCECPFGRTNGFCSQGCANGYTCNTNGYCCPVCSNGETPFGSCYNGLCADGYECQNGNICCLAAQKFKYSRLYFINKSSGN</sequence>
<dbReference type="InterPro" id="IPR006150">
    <property type="entry name" value="Cys_repeat_1"/>
</dbReference>
<gene>
    <name evidence="1" type="ORF">ASIM_LOCUS1466</name>
</gene>
<evidence type="ECO:0000313" key="2">
    <source>
        <dbReference type="Proteomes" id="UP000267096"/>
    </source>
</evidence>
<dbReference type="WBParaSite" id="ASIM_0000158801-mRNA-1">
    <property type="protein sequence ID" value="ASIM_0000158801-mRNA-1"/>
    <property type="gene ID" value="ASIM_0000158801"/>
</dbReference>
<name>A0A0M3J233_ANISI</name>
<dbReference type="SMART" id="SM00289">
    <property type="entry name" value="WR1"/>
    <property type="match status" value="3"/>
</dbReference>
<reference evidence="1 2" key="2">
    <citation type="submission" date="2018-11" db="EMBL/GenBank/DDBJ databases">
        <authorList>
            <consortium name="Pathogen Informatics"/>
        </authorList>
    </citation>
    <scope>NUCLEOTIDE SEQUENCE [LARGE SCALE GENOMIC DNA]</scope>
</reference>
<keyword evidence="2" id="KW-1185">Reference proteome</keyword>
<dbReference type="EMBL" id="UYRR01001572">
    <property type="protein sequence ID" value="VDK18791.1"/>
    <property type="molecule type" value="Genomic_DNA"/>
</dbReference>
<dbReference type="PANTHER" id="PTHR34150:SF3">
    <property type="entry name" value="CC DOMAIN-CONTAINING PROTEIN"/>
    <property type="match status" value="1"/>
</dbReference>
<dbReference type="Proteomes" id="UP000267096">
    <property type="component" value="Unassembled WGS sequence"/>
</dbReference>
<organism evidence="3">
    <name type="scientific">Anisakis simplex</name>
    <name type="common">Herring worm</name>
    <dbReference type="NCBI Taxonomy" id="6269"/>
    <lineage>
        <taxon>Eukaryota</taxon>
        <taxon>Metazoa</taxon>
        <taxon>Ecdysozoa</taxon>
        <taxon>Nematoda</taxon>
        <taxon>Chromadorea</taxon>
        <taxon>Rhabditida</taxon>
        <taxon>Spirurina</taxon>
        <taxon>Ascaridomorpha</taxon>
        <taxon>Ascaridoidea</taxon>
        <taxon>Anisakidae</taxon>
        <taxon>Anisakis</taxon>
        <taxon>Anisakis simplex complex</taxon>
    </lineage>
</organism>
<evidence type="ECO:0000313" key="1">
    <source>
        <dbReference type="EMBL" id="VDK18791.1"/>
    </source>
</evidence>
<dbReference type="AlphaFoldDB" id="A0A0M3J233"/>